<evidence type="ECO:0000256" key="12">
    <source>
        <dbReference type="ARBA" id="ARBA00023136"/>
    </source>
</evidence>
<dbReference type="InterPro" id="IPR017972">
    <property type="entry name" value="Cyt_P450_CS"/>
</dbReference>
<dbReference type="Gene3D" id="1.10.630.10">
    <property type="entry name" value="Cytochrome P450"/>
    <property type="match status" value="1"/>
</dbReference>
<evidence type="ECO:0000313" key="15">
    <source>
        <dbReference type="EMBL" id="PPQ98485.1"/>
    </source>
</evidence>
<evidence type="ECO:0000256" key="4">
    <source>
        <dbReference type="ARBA" id="ARBA00010617"/>
    </source>
</evidence>
<dbReference type="InterPro" id="IPR001128">
    <property type="entry name" value="Cyt_P450"/>
</dbReference>
<evidence type="ECO:0000256" key="13">
    <source>
        <dbReference type="PIRSR" id="PIRSR602401-1"/>
    </source>
</evidence>
<dbReference type="PROSITE" id="PS00086">
    <property type="entry name" value="CYTOCHROME_P450"/>
    <property type="match status" value="1"/>
</dbReference>
<keyword evidence="16" id="KW-1185">Reference proteome</keyword>
<dbReference type="InterPro" id="IPR002401">
    <property type="entry name" value="Cyt_P450_E_grp-I"/>
</dbReference>
<keyword evidence="10 13" id="KW-0408">Iron</keyword>
<comment type="pathway">
    <text evidence="3">Secondary metabolite biosynthesis; terpenoid biosynthesis.</text>
</comment>
<sequence length="599" mass="67076">MASNYLVIGLSAVLFFVTTSYAYKKLFVSNPIAKIPGPPNESFLFGHLRELLKGQVGEVSNFVALFAKADFLKHLRSINSNYGNVIKYKGILGEDCLIISDPRAMHHISNHPDEFTKHPVLDAVTAQKNVMNVFQKEISRMLFGRGLVWADGEDHRRQRRINAPAFGANQLVKHFDTRSYSDDLRRIRAFIPFFHESASAIIERWNSAVETSKDGRAVIDVTRMISLGALDAIGKSAFDYEFNAINDAEKTEGGNELAQCFRNYAHDVFGTITDGAIFFQEMLGWLPVKLAGIFYDYAPVPALKRVRYVTNLGHEVAHDLIKVKGDELLHGKQKKDILSLLVKANAAPGDSKLKISDVELMATLHTLIIAGHETTATWLNWIMYELARNPDIQERLRKEVNERAYALRNRGDTMFSATDLEQDMPILQAILKETLRFHGPIYQHMKLPTVDSVVPLSTPITTTDGQVLKSLTIPKGTHLYLDIAGYNRDPEIFGKDAHIWRPERFLTGEVNETSGLAGPYASVMTFSAGPRTCIGWRFAVLEAAVFTAEFVRQFEFRLTPAAKKLKREASLAMIPVLEGEEDKGHQLPLVVSLASSIDD</sequence>
<dbReference type="GO" id="GO:0016020">
    <property type="term" value="C:membrane"/>
    <property type="evidence" value="ECO:0007669"/>
    <property type="project" value="UniProtKB-SubCell"/>
</dbReference>
<dbReference type="OrthoDB" id="1470350at2759"/>
<dbReference type="Pfam" id="PF00067">
    <property type="entry name" value="p450"/>
    <property type="match status" value="1"/>
</dbReference>
<dbReference type="PANTHER" id="PTHR24305">
    <property type="entry name" value="CYTOCHROME P450"/>
    <property type="match status" value="1"/>
</dbReference>
<evidence type="ECO:0000256" key="3">
    <source>
        <dbReference type="ARBA" id="ARBA00004721"/>
    </source>
</evidence>
<organism evidence="15 16">
    <name type="scientific">Gymnopilus dilepis</name>
    <dbReference type="NCBI Taxonomy" id="231916"/>
    <lineage>
        <taxon>Eukaryota</taxon>
        <taxon>Fungi</taxon>
        <taxon>Dikarya</taxon>
        <taxon>Basidiomycota</taxon>
        <taxon>Agaricomycotina</taxon>
        <taxon>Agaricomycetes</taxon>
        <taxon>Agaricomycetidae</taxon>
        <taxon>Agaricales</taxon>
        <taxon>Agaricineae</taxon>
        <taxon>Hymenogastraceae</taxon>
        <taxon>Gymnopilus</taxon>
    </lineage>
</organism>
<dbReference type="GO" id="GO:0005506">
    <property type="term" value="F:iron ion binding"/>
    <property type="evidence" value="ECO:0007669"/>
    <property type="project" value="InterPro"/>
</dbReference>
<comment type="subcellular location">
    <subcellularLocation>
        <location evidence="2">Membrane</location>
    </subcellularLocation>
</comment>
<evidence type="ECO:0000256" key="14">
    <source>
        <dbReference type="RuleBase" id="RU000461"/>
    </source>
</evidence>
<dbReference type="EMBL" id="NHYE01001107">
    <property type="protein sequence ID" value="PPQ98485.1"/>
    <property type="molecule type" value="Genomic_DNA"/>
</dbReference>
<dbReference type="InParanoid" id="A0A409Y622"/>
<evidence type="ECO:0000256" key="6">
    <source>
        <dbReference type="ARBA" id="ARBA00022692"/>
    </source>
</evidence>
<keyword evidence="5 13" id="KW-0349">Heme</keyword>
<evidence type="ECO:0000256" key="9">
    <source>
        <dbReference type="ARBA" id="ARBA00023002"/>
    </source>
</evidence>
<evidence type="ECO:0000256" key="8">
    <source>
        <dbReference type="ARBA" id="ARBA00022989"/>
    </source>
</evidence>
<evidence type="ECO:0000256" key="1">
    <source>
        <dbReference type="ARBA" id="ARBA00001971"/>
    </source>
</evidence>
<dbReference type="PRINTS" id="PR00463">
    <property type="entry name" value="EP450I"/>
</dbReference>
<proteinExistence type="inferred from homology"/>
<evidence type="ECO:0000256" key="10">
    <source>
        <dbReference type="ARBA" id="ARBA00023004"/>
    </source>
</evidence>
<name>A0A409Y622_9AGAR</name>
<keyword evidence="11 14" id="KW-0503">Monooxygenase</keyword>
<comment type="cofactor">
    <cofactor evidence="1 13">
        <name>heme</name>
        <dbReference type="ChEBI" id="CHEBI:30413"/>
    </cofactor>
</comment>
<dbReference type="STRING" id="231916.A0A409Y622"/>
<dbReference type="AlphaFoldDB" id="A0A409Y622"/>
<dbReference type="GO" id="GO:0016705">
    <property type="term" value="F:oxidoreductase activity, acting on paired donors, with incorporation or reduction of molecular oxygen"/>
    <property type="evidence" value="ECO:0007669"/>
    <property type="project" value="InterPro"/>
</dbReference>
<evidence type="ECO:0000256" key="2">
    <source>
        <dbReference type="ARBA" id="ARBA00004370"/>
    </source>
</evidence>
<dbReference type="PRINTS" id="PR00385">
    <property type="entry name" value="P450"/>
</dbReference>
<evidence type="ECO:0008006" key="17">
    <source>
        <dbReference type="Google" id="ProtNLM"/>
    </source>
</evidence>
<accession>A0A409Y622</accession>
<dbReference type="GO" id="GO:0004497">
    <property type="term" value="F:monooxygenase activity"/>
    <property type="evidence" value="ECO:0007669"/>
    <property type="project" value="UniProtKB-KW"/>
</dbReference>
<keyword evidence="6" id="KW-0812">Transmembrane</keyword>
<evidence type="ECO:0000256" key="7">
    <source>
        <dbReference type="ARBA" id="ARBA00022723"/>
    </source>
</evidence>
<dbReference type="InterPro" id="IPR050121">
    <property type="entry name" value="Cytochrome_P450_monoxygenase"/>
</dbReference>
<dbReference type="SUPFAM" id="SSF48264">
    <property type="entry name" value="Cytochrome P450"/>
    <property type="match status" value="1"/>
</dbReference>
<comment type="similarity">
    <text evidence="4 14">Belongs to the cytochrome P450 family.</text>
</comment>
<evidence type="ECO:0000256" key="5">
    <source>
        <dbReference type="ARBA" id="ARBA00022617"/>
    </source>
</evidence>
<keyword evidence="7 13" id="KW-0479">Metal-binding</keyword>
<comment type="caution">
    <text evidence="15">The sequence shown here is derived from an EMBL/GenBank/DDBJ whole genome shotgun (WGS) entry which is preliminary data.</text>
</comment>
<dbReference type="Proteomes" id="UP000284706">
    <property type="component" value="Unassembled WGS sequence"/>
</dbReference>
<evidence type="ECO:0000313" key="16">
    <source>
        <dbReference type="Proteomes" id="UP000284706"/>
    </source>
</evidence>
<gene>
    <name evidence="15" type="ORF">CVT26_013886</name>
</gene>
<feature type="binding site" description="axial binding residue" evidence="13">
    <location>
        <position position="533"/>
    </location>
    <ligand>
        <name>heme</name>
        <dbReference type="ChEBI" id="CHEBI:30413"/>
    </ligand>
    <ligandPart>
        <name>Fe</name>
        <dbReference type="ChEBI" id="CHEBI:18248"/>
    </ligandPart>
</feature>
<keyword evidence="12" id="KW-0472">Membrane</keyword>
<keyword evidence="9 14" id="KW-0560">Oxidoreductase</keyword>
<dbReference type="GO" id="GO:0020037">
    <property type="term" value="F:heme binding"/>
    <property type="evidence" value="ECO:0007669"/>
    <property type="project" value="InterPro"/>
</dbReference>
<evidence type="ECO:0000256" key="11">
    <source>
        <dbReference type="ARBA" id="ARBA00023033"/>
    </source>
</evidence>
<protein>
    <recommendedName>
        <fullName evidence="17">Cytochrome P450</fullName>
    </recommendedName>
</protein>
<reference evidence="15 16" key="1">
    <citation type="journal article" date="2018" name="Evol. Lett.">
        <title>Horizontal gene cluster transfer increased hallucinogenic mushroom diversity.</title>
        <authorList>
            <person name="Reynolds H.T."/>
            <person name="Vijayakumar V."/>
            <person name="Gluck-Thaler E."/>
            <person name="Korotkin H.B."/>
            <person name="Matheny P.B."/>
            <person name="Slot J.C."/>
        </authorList>
    </citation>
    <scope>NUCLEOTIDE SEQUENCE [LARGE SCALE GENOMIC DNA]</scope>
    <source>
        <strain evidence="15 16">SRW20</strain>
    </source>
</reference>
<dbReference type="PANTHER" id="PTHR24305:SF166">
    <property type="entry name" value="CYTOCHROME P450 12A4, MITOCHONDRIAL-RELATED"/>
    <property type="match status" value="1"/>
</dbReference>
<keyword evidence="8" id="KW-1133">Transmembrane helix</keyword>
<dbReference type="InterPro" id="IPR036396">
    <property type="entry name" value="Cyt_P450_sf"/>
</dbReference>